<evidence type="ECO:0000256" key="1">
    <source>
        <dbReference type="ARBA" id="ARBA00007074"/>
    </source>
</evidence>
<reference evidence="7 8" key="1">
    <citation type="submission" date="2019-05" db="EMBL/GenBank/DDBJ databases">
        <title>Mycolicibacterium sphagni ENV482 genome assembly.</title>
        <authorList>
            <person name="Chen W."/>
            <person name="Faulkner N.W."/>
            <person name="Hyman M.R."/>
        </authorList>
    </citation>
    <scope>NUCLEOTIDE SEQUENCE [LARGE SCALE GENOMIC DNA]</scope>
    <source>
        <strain evidence="7 8">ENV482</strain>
    </source>
</reference>
<evidence type="ECO:0000256" key="3">
    <source>
        <dbReference type="ARBA" id="ARBA00022801"/>
    </source>
</evidence>
<keyword evidence="3" id="KW-0378">Hydrolase</keyword>
<gene>
    <name evidence="7" type="ORF">FEG63_23730</name>
</gene>
<evidence type="ECO:0000256" key="4">
    <source>
        <dbReference type="ARBA" id="ARBA00022807"/>
    </source>
</evidence>
<feature type="domain" description="NlpC/P60" evidence="6">
    <location>
        <begin position="35"/>
        <end position="153"/>
    </location>
</feature>
<keyword evidence="8" id="KW-1185">Reference proteome</keyword>
<dbReference type="Gene3D" id="3.90.1720.10">
    <property type="entry name" value="endopeptidase domain like (from Nostoc punctiforme)"/>
    <property type="match status" value="1"/>
</dbReference>
<evidence type="ECO:0000256" key="5">
    <source>
        <dbReference type="SAM" id="MobiDB-lite"/>
    </source>
</evidence>
<dbReference type="PANTHER" id="PTHR47359">
    <property type="entry name" value="PEPTIDOGLYCAN DL-ENDOPEPTIDASE CWLO"/>
    <property type="match status" value="1"/>
</dbReference>
<dbReference type="InterPro" id="IPR038765">
    <property type="entry name" value="Papain-like_cys_pep_sf"/>
</dbReference>
<dbReference type="InterPro" id="IPR051794">
    <property type="entry name" value="PG_Endopeptidase_C40"/>
</dbReference>
<evidence type="ECO:0000256" key="2">
    <source>
        <dbReference type="ARBA" id="ARBA00022670"/>
    </source>
</evidence>
<proteinExistence type="inferred from homology"/>
<comment type="caution">
    <text evidence="7">The sequence shown here is derived from an EMBL/GenBank/DDBJ whole genome shotgun (WGS) entry which is preliminary data.</text>
</comment>
<organism evidence="7 8">
    <name type="scientific">Mycolicibacterium sphagni</name>
    <dbReference type="NCBI Taxonomy" id="1786"/>
    <lineage>
        <taxon>Bacteria</taxon>
        <taxon>Bacillati</taxon>
        <taxon>Actinomycetota</taxon>
        <taxon>Actinomycetes</taxon>
        <taxon>Mycobacteriales</taxon>
        <taxon>Mycobacteriaceae</taxon>
        <taxon>Mycolicibacterium</taxon>
    </lineage>
</organism>
<evidence type="ECO:0000259" key="6">
    <source>
        <dbReference type="PROSITE" id="PS51935"/>
    </source>
</evidence>
<dbReference type="PROSITE" id="PS51935">
    <property type="entry name" value="NLPC_P60"/>
    <property type="match status" value="1"/>
</dbReference>
<dbReference type="Pfam" id="PF00877">
    <property type="entry name" value="NLPC_P60"/>
    <property type="match status" value="1"/>
</dbReference>
<dbReference type="Proteomes" id="UP000708347">
    <property type="component" value="Unassembled WGS sequence"/>
</dbReference>
<feature type="non-terminal residue" evidence="7">
    <location>
        <position position="1"/>
    </location>
</feature>
<accession>A0ABX2K6A1</accession>
<keyword evidence="4" id="KW-0788">Thiol protease</keyword>
<dbReference type="PANTHER" id="PTHR47359:SF3">
    <property type="entry name" value="NLP_P60 DOMAIN-CONTAINING PROTEIN-RELATED"/>
    <property type="match status" value="1"/>
</dbReference>
<evidence type="ECO:0000313" key="8">
    <source>
        <dbReference type="Proteomes" id="UP000708347"/>
    </source>
</evidence>
<comment type="similarity">
    <text evidence="1">Belongs to the peptidase C40 family.</text>
</comment>
<name>A0ABX2K6A1_9MYCO</name>
<evidence type="ECO:0000313" key="7">
    <source>
        <dbReference type="EMBL" id="NTY62551.1"/>
    </source>
</evidence>
<sequence>GALGNLFSGAGRQSQSGGGPEGAELAGMVRPGDGGGKGDQIVRNALTQLGVPYEWGGEKPGKGMDCSGLVQWAYQKAGISIPRTTYTMTDWGVRVPPNQAQPGDILLCNRRDGAWQHVMLVMNDHQTVEAPQDGIPVRIGRWPSGSFEVRRAA</sequence>
<dbReference type="EMBL" id="VBSB01000017">
    <property type="protein sequence ID" value="NTY62551.1"/>
    <property type="molecule type" value="Genomic_DNA"/>
</dbReference>
<keyword evidence="2" id="KW-0645">Protease</keyword>
<dbReference type="RefSeq" id="WP_174400268.1">
    <property type="nucleotide sequence ID" value="NZ_VBSB01000017.1"/>
</dbReference>
<feature type="region of interest" description="Disordered" evidence="5">
    <location>
        <begin position="1"/>
        <end position="38"/>
    </location>
</feature>
<dbReference type="SUPFAM" id="SSF54001">
    <property type="entry name" value="Cysteine proteinases"/>
    <property type="match status" value="1"/>
</dbReference>
<dbReference type="InterPro" id="IPR000064">
    <property type="entry name" value="NLP_P60_dom"/>
</dbReference>
<protein>
    <submittedName>
        <fullName evidence="7">NlpC/P60 family protein</fullName>
    </submittedName>
</protein>